<dbReference type="RefSeq" id="WP_289455510.1">
    <property type="nucleotide sequence ID" value="NZ_JAUCGQ010000001.1"/>
</dbReference>
<dbReference type="InterPro" id="IPR000914">
    <property type="entry name" value="SBP_5_dom"/>
</dbReference>
<feature type="chain" id="PRO_5045369553" evidence="1">
    <location>
        <begin position="27"/>
        <end position="589"/>
    </location>
</feature>
<dbReference type="Proteomes" id="UP001529338">
    <property type="component" value="Unassembled WGS sequence"/>
</dbReference>
<dbReference type="Gene3D" id="3.40.190.10">
    <property type="entry name" value="Periplasmic binding protein-like II"/>
    <property type="match status" value="1"/>
</dbReference>
<dbReference type="SUPFAM" id="SSF53850">
    <property type="entry name" value="Periplasmic binding protein-like II"/>
    <property type="match status" value="1"/>
</dbReference>
<evidence type="ECO:0000313" key="4">
    <source>
        <dbReference type="Proteomes" id="UP001529338"/>
    </source>
</evidence>
<keyword evidence="4" id="KW-1185">Reference proteome</keyword>
<dbReference type="Gene3D" id="3.10.105.10">
    <property type="entry name" value="Dipeptide-binding Protein, Domain 3"/>
    <property type="match status" value="1"/>
</dbReference>
<reference evidence="3 4" key="1">
    <citation type="submission" date="2023-06" db="EMBL/GenBank/DDBJ databases">
        <title>Cellulomonas sp. MW4 Whole genome sequence.</title>
        <authorList>
            <person name="Park S."/>
        </authorList>
    </citation>
    <scope>NUCLEOTIDE SEQUENCE [LARGE SCALE GENOMIC DNA]</scope>
    <source>
        <strain evidence="3 4">MW4</strain>
    </source>
</reference>
<feature type="signal peptide" evidence="1">
    <location>
        <begin position="1"/>
        <end position="26"/>
    </location>
</feature>
<dbReference type="PANTHER" id="PTHR30290">
    <property type="entry name" value="PERIPLASMIC BINDING COMPONENT OF ABC TRANSPORTER"/>
    <property type="match status" value="1"/>
</dbReference>
<dbReference type="PANTHER" id="PTHR30290:SF65">
    <property type="entry name" value="MONOACYL PHOSPHATIDYLINOSITOL TETRAMANNOSIDE-BINDING PROTEIN LPQW-RELATED"/>
    <property type="match status" value="1"/>
</dbReference>
<proteinExistence type="predicted"/>
<keyword evidence="1" id="KW-0732">Signal</keyword>
<evidence type="ECO:0000259" key="2">
    <source>
        <dbReference type="Pfam" id="PF00496"/>
    </source>
</evidence>
<feature type="domain" description="Solute-binding protein family 5" evidence="2">
    <location>
        <begin position="97"/>
        <end position="494"/>
    </location>
</feature>
<dbReference type="CDD" id="cd08501">
    <property type="entry name" value="PBP2_Lpqw"/>
    <property type="match status" value="1"/>
</dbReference>
<gene>
    <name evidence="3" type="ORF">QRT04_12005</name>
</gene>
<dbReference type="Gene3D" id="3.90.76.10">
    <property type="entry name" value="Dipeptide-binding Protein, Domain 1"/>
    <property type="match status" value="1"/>
</dbReference>
<dbReference type="PIRSF" id="PIRSF002741">
    <property type="entry name" value="MppA"/>
    <property type="match status" value="1"/>
</dbReference>
<dbReference type="PROSITE" id="PS51257">
    <property type="entry name" value="PROKAR_LIPOPROTEIN"/>
    <property type="match status" value="1"/>
</dbReference>
<evidence type="ECO:0000256" key="1">
    <source>
        <dbReference type="SAM" id="SignalP"/>
    </source>
</evidence>
<dbReference type="Pfam" id="PF00496">
    <property type="entry name" value="SBP_bac_5"/>
    <property type="match status" value="1"/>
</dbReference>
<comment type="caution">
    <text evidence="3">The sequence shown here is derived from an EMBL/GenBank/DDBJ whole genome shotgun (WGS) entry which is preliminary data.</text>
</comment>
<dbReference type="InterPro" id="IPR030678">
    <property type="entry name" value="Peptide/Ni-bd"/>
</dbReference>
<accession>A0ABT7SHI1</accession>
<sequence>MTIRRKGLTVAALAAGALVLAGCGTAGGKTNSSASPSNNFADTINIGIEQTPDTYNSNTADANSVYNAYVDNLTQNGFVKIQPDGSIKANTDYGTYEKVSDNPLTVKYTFSDKAVWSDGTPIDFDDALLAWAAYSGTHPSGQKAEDGSEADLFNAASTNGWNQIKMPEGKAGDKSFTLVYTKPYADWESLLSGGFVPAHIAAKQAGLSTDNNDEALVTAIQNNDTATLKKVADFWNSGWKYQANLPSLPDVALLPAAGPYKYDNASNGTLTLVKNDKYWGTAGKTQKIVFKTVNADEMVQALQNGEIDQFDPSNPTSDMVSQLSALGASVKVEKGESLSFSHVDIDTGKGGKFEDQRVRQAFAKCIPRQDLVDKFAKPIFDGAQILRLHEYLPSQKDYETVLAQVPSAKLYDTVDIAGAKQLLQQAGVKTPYKVTFKFAGQSQLRANQVALIKASCDQAGFNIVSAPDDDVFTTLTQPGKWDAAVFGWSGSGLIASGQSIYVTKGAQNYGRYSNTKVDQLWDQIVQVTNPDDAVPLKAQMEEQLWSDLYNITLYANPGVTAYSSKLTGPVYNPTQYGSTWNAATWTKSL</sequence>
<evidence type="ECO:0000313" key="3">
    <source>
        <dbReference type="EMBL" id="MDM7855653.1"/>
    </source>
</evidence>
<dbReference type="EMBL" id="JAUCGQ010000001">
    <property type="protein sequence ID" value="MDM7855653.1"/>
    <property type="molecule type" value="Genomic_DNA"/>
</dbReference>
<name>A0ABT7SHI1_9CELL</name>
<dbReference type="InterPro" id="IPR039424">
    <property type="entry name" value="SBP_5"/>
</dbReference>
<protein>
    <submittedName>
        <fullName evidence="3">ABC transporter family substrate-binding protein</fullName>
    </submittedName>
</protein>
<organism evidence="3 4">
    <name type="scientific">Cellulomonas alba</name>
    <dbReference type="NCBI Taxonomy" id="3053467"/>
    <lineage>
        <taxon>Bacteria</taxon>
        <taxon>Bacillati</taxon>
        <taxon>Actinomycetota</taxon>
        <taxon>Actinomycetes</taxon>
        <taxon>Micrococcales</taxon>
        <taxon>Cellulomonadaceae</taxon>
        <taxon>Cellulomonas</taxon>
    </lineage>
</organism>